<dbReference type="GO" id="GO:0036503">
    <property type="term" value="P:ERAD pathway"/>
    <property type="evidence" value="ECO:0007669"/>
    <property type="project" value="TreeGrafter"/>
</dbReference>
<dbReference type="EMBL" id="JANBUW010000141">
    <property type="protein sequence ID" value="KAJ2848694.1"/>
    <property type="molecule type" value="Genomic_DNA"/>
</dbReference>
<dbReference type="Pfam" id="PF00789">
    <property type="entry name" value="UBX"/>
    <property type="match status" value="1"/>
</dbReference>
<dbReference type="AlphaFoldDB" id="A0A9W8LXH6"/>
<feature type="domain" description="UBX" evidence="3">
    <location>
        <begin position="390"/>
        <end position="495"/>
    </location>
</feature>
<dbReference type="PANTHER" id="PTHR23322:SF1">
    <property type="entry name" value="FAS-ASSOCIATED FACTOR 2"/>
    <property type="match status" value="1"/>
</dbReference>
<organism evidence="4 5">
    <name type="scientific">Coemansia brasiliensis</name>
    <dbReference type="NCBI Taxonomy" id="2650707"/>
    <lineage>
        <taxon>Eukaryota</taxon>
        <taxon>Fungi</taxon>
        <taxon>Fungi incertae sedis</taxon>
        <taxon>Zoopagomycota</taxon>
        <taxon>Kickxellomycotina</taxon>
        <taxon>Kickxellomycetes</taxon>
        <taxon>Kickxellales</taxon>
        <taxon>Kickxellaceae</taxon>
        <taxon>Coemansia</taxon>
    </lineage>
</organism>
<feature type="compositionally biased region" description="Basic and acidic residues" evidence="2">
    <location>
        <begin position="338"/>
        <end position="359"/>
    </location>
</feature>
<comment type="caution">
    <text evidence="4">The sequence shown here is derived from an EMBL/GenBank/DDBJ whole genome shotgun (WGS) entry which is preliminary data.</text>
</comment>
<dbReference type="SMART" id="SM00594">
    <property type="entry name" value="UAS"/>
    <property type="match status" value="1"/>
</dbReference>
<dbReference type="Pfam" id="PF14555">
    <property type="entry name" value="UBA_4"/>
    <property type="match status" value="1"/>
</dbReference>
<dbReference type="InterPro" id="IPR036249">
    <property type="entry name" value="Thioredoxin-like_sf"/>
</dbReference>
<dbReference type="Gene3D" id="1.10.8.10">
    <property type="entry name" value="DNA helicase RuvA subunit, C-terminal domain"/>
    <property type="match status" value="1"/>
</dbReference>
<dbReference type="GO" id="GO:0043130">
    <property type="term" value="F:ubiquitin binding"/>
    <property type="evidence" value="ECO:0007669"/>
    <property type="project" value="TreeGrafter"/>
</dbReference>
<reference evidence="4" key="1">
    <citation type="submission" date="2022-07" db="EMBL/GenBank/DDBJ databases">
        <title>Phylogenomic reconstructions and comparative analyses of Kickxellomycotina fungi.</title>
        <authorList>
            <person name="Reynolds N.K."/>
            <person name="Stajich J.E."/>
            <person name="Barry K."/>
            <person name="Grigoriev I.V."/>
            <person name="Crous P."/>
            <person name="Smith M.E."/>
        </authorList>
    </citation>
    <scope>NUCLEOTIDE SEQUENCE</scope>
    <source>
        <strain evidence="4">NRRL 1566</strain>
    </source>
</reference>
<name>A0A9W8LXH6_9FUNG</name>
<evidence type="ECO:0000313" key="5">
    <source>
        <dbReference type="Proteomes" id="UP001139887"/>
    </source>
</evidence>
<gene>
    <name evidence="4" type="primary">ucp10</name>
    <name evidence="4" type="ORF">IWW36_003138</name>
</gene>
<dbReference type="SUPFAM" id="SSF52833">
    <property type="entry name" value="Thioredoxin-like"/>
    <property type="match status" value="1"/>
</dbReference>
<protein>
    <submittedName>
        <fullName evidence="4">Ubx domain-containing protein</fullName>
    </submittedName>
</protein>
<dbReference type="Proteomes" id="UP001139887">
    <property type="component" value="Unassembled WGS sequence"/>
</dbReference>
<dbReference type="Gene3D" id="3.40.30.10">
    <property type="entry name" value="Glutaredoxin"/>
    <property type="match status" value="1"/>
</dbReference>
<dbReference type="InterPro" id="IPR050730">
    <property type="entry name" value="UBX_domain-protein"/>
</dbReference>
<feature type="compositionally biased region" description="Low complexity" evidence="2">
    <location>
        <begin position="81"/>
        <end position="93"/>
    </location>
</feature>
<accession>A0A9W8LXH6</accession>
<feature type="region of interest" description="Disordered" evidence="2">
    <location>
        <begin position="70"/>
        <end position="100"/>
    </location>
</feature>
<dbReference type="PANTHER" id="PTHR23322">
    <property type="entry name" value="FAS-ASSOCIATED PROTEIN"/>
    <property type="match status" value="1"/>
</dbReference>
<dbReference type="OrthoDB" id="1026733at2759"/>
<feature type="region of interest" description="Disordered" evidence="2">
    <location>
        <begin position="334"/>
        <end position="359"/>
    </location>
</feature>
<dbReference type="SUPFAM" id="SSF54236">
    <property type="entry name" value="Ubiquitin-like"/>
    <property type="match status" value="1"/>
</dbReference>
<dbReference type="InterPro" id="IPR006577">
    <property type="entry name" value="UAS"/>
</dbReference>
<proteinExistence type="predicted"/>
<evidence type="ECO:0000313" key="4">
    <source>
        <dbReference type="EMBL" id="KAJ2848694.1"/>
    </source>
</evidence>
<dbReference type="CDD" id="cd01767">
    <property type="entry name" value="UBX"/>
    <property type="match status" value="1"/>
</dbReference>
<dbReference type="Gene3D" id="3.10.20.90">
    <property type="entry name" value="Phosphatidylinositol 3-kinase Catalytic Subunit, Chain A, domain 1"/>
    <property type="match status" value="1"/>
</dbReference>
<keyword evidence="1" id="KW-0175">Coiled coil</keyword>
<keyword evidence="5" id="KW-1185">Reference proteome</keyword>
<dbReference type="InterPro" id="IPR029071">
    <property type="entry name" value="Ubiquitin-like_domsf"/>
</dbReference>
<dbReference type="SMART" id="SM00166">
    <property type="entry name" value="UBX"/>
    <property type="match status" value="1"/>
</dbReference>
<dbReference type="PROSITE" id="PS50033">
    <property type="entry name" value="UBX"/>
    <property type="match status" value="1"/>
</dbReference>
<dbReference type="GO" id="GO:0005783">
    <property type="term" value="C:endoplasmic reticulum"/>
    <property type="evidence" value="ECO:0007669"/>
    <property type="project" value="TreeGrafter"/>
</dbReference>
<evidence type="ECO:0000256" key="1">
    <source>
        <dbReference type="ARBA" id="ARBA00023054"/>
    </source>
</evidence>
<dbReference type="InterPro" id="IPR001012">
    <property type="entry name" value="UBX_dom"/>
</dbReference>
<sequence length="503" mass="57148">MHSPDSFALDDLTDAQKQSLQSFCQVTKEENVQLAVRVLKSRQWSVEQAVEMYYAPGFIGSLAAETSEEVAGSSQLRQRNPAQSSSRAVSQPSSDHEHREILSPKPQFSLMPLLSWPILLLVRLAASIINVALQLVGRQRITASAARTNRSVPYSSDRSQLVREFESAYGTVHVPFYTGTLAQAQEIARQEMKYLVVMLWSGEHDSTPLFEHALTQPALVECLSRSQFIVWAGDVASQDAFRVAESLGVFAFPFMGIIFVQQTSGNRSGLQLLARMDGLGPSANARHLANMLVRFVERPIVRHEQTLNAARREQQEREAARRLREQQNAAYERSLALDQERERARREQEERERKEREKAEACLREEQRREELCKQWRWAKFAEQQQNDCKDDLVTTLSLRLENGSRVVCKFAASATLQQVFDFVETREVAEEWAQSQTTPFGSDLYEVSMPKDYVHTYEFALVSQFPRVVFEDRSANLKDALSASGLWPSAALIVEPLFEPED</sequence>
<evidence type="ECO:0000259" key="3">
    <source>
        <dbReference type="PROSITE" id="PS50033"/>
    </source>
</evidence>
<evidence type="ECO:0000256" key="2">
    <source>
        <dbReference type="SAM" id="MobiDB-lite"/>
    </source>
</evidence>